<organism evidence="3 4">
    <name type="scientific">Muricaecibacterium torontonense</name>
    <dbReference type="NCBI Taxonomy" id="3032871"/>
    <lineage>
        <taxon>Bacteria</taxon>
        <taxon>Bacillati</taxon>
        <taxon>Actinomycetota</taxon>
        <taxon>Coriobacteriia</taxon>
        <taxon>Coriobacteriales</taxon>
        <taxon>Atopobiaceae</taxon>
        <taxon>Muricaecibacterium</taxon>
    </lineage>
</organism>
<evidence type="ECO:0000256" key="1">
    <source>
        <dbReference type="SAM" id="MobiDB-lite"/>
    </source>
</evidence>
<dbReference type="RefSeq" id="WP_136011780.1">
    <property type="nucleotide sequence ID" value="NZ_SRYE01000001.1"/>
</dbReference>
<feature type="compositionally biased region" description="Polar residues" evidence="1">
    <location>
        <begin position="39"/>
        <end position="52"/>
    </location>
</feature>
<name>A0A4S2F718_9ACTN</name>
<keyword evidence="2" id="KW-0472">Membrane</keyword>
<accession>A0A4S2F718</accession>
<evidence type="ECO:0000256" key="2">
    <source>
        <dbReference type="SAM" id="Phobius"/>
    </source>
</evidence>
<dbReference type="OrthoDB" id="3186394at2"/>
<keyword evidence="2" id="KW-0812">Transmembrane</keyword>
<keyword evidence="4" id="KW-1185">Reference proteome</keyword>
<dbReference type="Proteomes" id="UP000310263">
    <property type="component" value="Unassembled WGS sequence"/>
</dbReference>
<reference evidence="3 4" key="1">
    <citation type="submission" date="2019-04" db="EMBL/GenBank/DDBJ databases">
        <title>Microbes associate with the intestines of laboratory mice.</title>
        <authorList>
            <person name="Navarre W."/>
            <person name="Wong E."/>
            <person name="Huang K."/>
            <person name="Tropini C."/>
            <person name="Ng K."/>
            <person name="Yu B."/>
        </authorList>
    </citation>
    <scope>NUCLEOTIDE SEQUENCE [LARGE SCALE GENOMIC DNA]</scope>
    <source>
        <strain evidence="3 4">NM07_P-09</strain>
    </source>
</reference>
<comment type="caution">
    <text evidence="3">The sequence shown here is derived from an EMBL/GenBank/DDBJ whole genome shotgun (WGS) entry which is preliminary data.</text>
</comment>
<feature type="compositionally biased region" description="Basic and acidic residues" evidence="1">
    <location>
        <begin position="61"/>
        <end position="74"/>
    </location>
</feature>
<sequence>MSIRNPNNERSVKQRTESVSGMARKSSSSAKPVRAAAGSVTQGSGKSSSKSANRAGGAPLSKEERKEQKRIERDARDRATVVSNILLRQNPAYNKVRRVWWVGLGAGLALTAVSWLAMFIFPGASQDITSPMGMLAMVCLILAYVCIIGSFIFDWVKVRPIRRDTDATVAGLSAKRMQAIIDEDYKREEAKRLAKAERKKGSK</sequence>
<evidence type="ECO:0000313" key="3">
    <source>
        <dbReference type="EMBL" id="TGY63154.1"/>
    </source>
</evidence>
<evidence type="ECO:0000313" key="4">
    <source>
        <dbReference type="Proteomes" id="UP000310263"/>
    </source>
</evidence>
<gene>
    <name evidence="3" type="ORF">E5334_01205</name>
</gene>
<feature type="region of interest" description="Disordered" evidence="1">
    <location>
        <begin position="1"/>
        <end position="74"/>
    </location>
</feature>
<feature type="transmembrane region" description="Helical" evidence="2">
    <location>
        <begin position="99"/>
        <end position="121"/>
    </location>
</feature>
<feature type="transmembrane region" description="Helical" evidence="2">
    <location>
        <begin position="133"/>
        <end position="153"/>
    </location>
</feature>
<protein>
    <submittedName>
        <fullName evidence="3">Uncharacterized protein</fullName>
    </submittedName>
</protein>
<dbReference type="EMBL" id="SRYE01000001">
    <property type="protein sequence ID" value="TGY63154.1"/>
    <property type="molecule type" value="Genomic_DNA"/>
</dbReference>
<dbReference type="AlphaFoldDB" id="A0A4S2F718"/>
<proteinExistence type="predicted"/>
<keyword evidence="2" id="KW-1133">Transmembrane helix</keyword>